<dbReference type="SMART" id="SM00645">
    <property type="entry name" value="Pept_C1"/>
    <property type="match status" value="1"/>
</dbReference>
<organism evidence="7 8">
    <name type="scientific">Aphanomyces astaci</name>
    <name type="common">Crayfish plague agent</name>
    <dbReference type="NCBI Taxonomy" id="112090"/>
    <lineage>
        <taxon>Eukaryota</taxon>
        <taxon>Sar</taxon>
        <taxon>Stramenopiles</taxon>
        <taxon>Oomycota</taxon>
        <taxon>Saprolegniomycetes</taxon>
        <taxon>Saprolegniales</taxon>
        <taxon>Verrucalvaceae</taxon>
        <taxon>Aphanomyces</taxon>
    </lineage>
</organism>
<dbReference type="SUPFAM" id="SSF46785">
    <property type="entry name" value="Winged helix' DNA-binding domain"/>
    <property type="match status" value="1"/>
</dbReference>
<dbReference type="Pfam" id="PF00112">
    <property type="entry name" value="Peptidase_C1"/>
    <property type="match status" value="1"/>
</dbReference>
<dbReference type="GO" id="GO:0008234">
    <property type="term" value="F:cysteine-type peptidase activity"/>
    <property type="evidence" value="ECO:0007669"/>
    <property type="project" value="InterPro"/>
</dbReference>
<dbReference type="InterPro" id="IPR006630">
    <property type="entry name" value="La_HTH"/>
</dbReference>
<proteinExistence type="inferred from homology"/>
<evidence type="ECO:0000313" key="8">
    <source>
        <dbReference type="Proteomes" id="UP000284702"/>
    </source>
</evidence>
<protein>
    <recommendedName>
        <fullName evidence="6">HTH La-type RNA-binding domain-containing protein</fullName>
    </recommendedName>
</protein>
<dbReference type="VEuPathDB" id="FungiDB:H257_05024"/>
<name>A0A3R7WBI7_APHAT</name>
<evidence type="ECO:0000256" key="3">
    <source>
        <dbReference type="ARBA" id="ARBA00023145"/>
    </source>
</evidence>
<dbReference type="CDD" id="cd07323">
    <property type="entry name" value="LAM"/>
    <property type="match status" value="1"/>
</dbReference>
<dbReference type="AlphaFoldDB" id="A0A3R7WBI7"/>
<dbReference type="Gene3D" id="1.10.10.10">
    <property type="entry name" value="Winged helix-like DNA-binding domain superfamily/Winged helix DNA-binding domain"/>
    <property type="match status" value="1"/>
</dbReference>
<dbReference type="InterPro" id="IPR013128">
    <property type="entry name" value="Peptidase_C1A"/>
</dbReference>
<dbReference type="PANTHER" id="PTHR12411">
    <property type="entry name" value="CYSTEINE PROTEASE FAMILY C1-RELATED"/>
    <property type="match status" value="1"/>
</dbReference>
<sequence length="590" mass="64519">MPAFTGPTSDDLDHFWFSKMKCTFPVGMLVATSVVATTNDRCHLFNNKDACLGSSEGKPCYWCASAAVPSSCFDEDEAAQLPPAVFQCMKEDATPANSGCHFYNSEASCQQNTEGDKPCYWCKSAAVPSQCYNETEAEQLPPAVFQCDMKKKSLVFEADVVDLAAVTTDAFISVLSFLTDSCIHNTEGGEPCYWCKSAAVPSMCYNETEAKLLPPAIFQCDKEDSINWALTEVLPSRAFNPHNQHPLKRYSLELNQFADTTWDEFKQLYLGVSSPQNCSATHTARTFSSTGSLESHNLLTHGKKVLLSEQNLVDCAQAFDNHGCSGGLPSHAFEYIKYNGGLDTGASYPYHAKDEPCKFSRASVGVHVVDVVNITSTDELELRKAVGTAGPVSIAFQVAPDFRFYKNGVYDSTVCHSGEQDVNHGMDAKNNGAPSGARRGGGGGRGWKNAGGRGGRGGRNFDSTQGAYVNGVFVPTTDVAVTADYAKTQIEFFLSPDNLVRDTFLRQHMDVDGYVPVAFVGSFQSVYSIHQDYPSLLAAMKTSTLLEYDDKNEKVRPQDWQKWLWPTADGQYGVPRYIKVLDDAAAVHAE</sequence>
<keyword evidence="2 4" id="KW-0694">RNA-binding</keyword>
<dbReference type="Pfam" id="PF05383">
    <property type="entry name" value="La"/>
    <property type="match status" value="1"/>
</dbReference>
<comment type="caution">
    <text evidence="7">The sequence shown here is derived from an EMBL/GenBank/DDBJ whole genome shotgun (WGS) entry which is preliminary data.</text>
</comment>
<dbReference type="GO" id="GO:0003723">
    <property type="term" value="F:RNA binding"/>
    <property type="evidence" value="ECO:0007669"/>
    <property type="project" value="UniProtKB-UniRule"/>
</dbReference>
<evidence type="ECO:0000256" key="5">
    <source>
        <dbReference type="SAM" id="MobiDB-lite"/>
    </source>
</evidence>
<dbReference type="InterPro" id="IPR036390">
    <property type="entry name" value="WH_DNA-bd_sf"/>
</dbReference>
<dbReference type="EMBL" id="MZMZ02003500">
    <property type="protein sequence ID" value="RQM21505.1"/>
    <property type="molecule type" value="Genomic_DNA"/>
</dbReference>
<reference evidence="7" key="1">
    <citation type="submission" date="2018-07" db="EMBL/GenBank/DDBJ databases">
        <title>Annotation of Aphanomyces astaci genome assembly.</title>
        <authorList>
            <person name="Studholme D.J."/>
        </authorList>
    </citation>
    <scope>NUCLEOTIDE SEQUENCE [LARGE SCALE GENOMIC DNA]</scope>
    <source>
        <strain evidence="7">Pc</strain>
    </source>
</reference>
<dbReference type="InterPro" id="IPR039417">
    <property type="entry name" value="Peptidase_C1A_papain-like"/>
</dbReference>
<dbReference type="InterPro" id="IPR036388">
    <property type="entry name" value="WH-like_DNA-bd_sf"/>
</dbReference>
<gene>
    <name evidence="7" type="ORF">B5M09_009728</name>
</gene>
<feature type="domain" description="HTH La-type RNA-binding" evidence="6">
    <location>
        <begin position="476"/>
        <end position="566"/>
    </location>
</feature>
<evidence type="ECO:0000256" key="4">
    <source>
        <dbReference type="PROSITE-ProRule" id="PRU00332"/>
    </source>
</evidence>
<dbReference type="Proteomes" id="UP000284702">
    <property type="component" value="Unassembled WGS sequence"/>
</dbReference>
<dbReference type="SMART" id="SM00715">
    <property type="entry name" value="LA"/>
    <property type="match status" value="1"/>
</dbReference>
<dbReference type="VEuPathDB" id="FungiDB:H257_05023"/>
<feature type="region of interest" description="Disordered" evidence="5">
    <location>
        <begin position="423"/>
        <end position="459"/>
    </location>
</feature>
<keyword evidence="3" id="KW-0865">Zymogen</keyword>
<feature type="compositionally biased region" description="Gly residues" evidence="5">
    <location>
        <begin position="438"/>
        <end position="458"/>
    </location>
</feature>
<dbReference type="Gene3D" id="3.90.70.10">
    <property type="entry name" value="Cysteine proteinases"/>
    <property type="match status" value="1"/>
</dbReference>
<evidence type="ECO:0000256" key="1">
    <source>
        <dbReference type="ARBA" id="ARBA00008455"/>
    </source>
</evidence>
<dbReference type="SUPFAM" id="SSF54001">
    <property type="entry name" value="Cysteine proteinases"/>
    <property type="match status" value="1"/>
</dbReference>
<evidence type="ECO:0000259" key="6">
    <source>
        <dbReference type="PROSITE" id="PS50961"/>
    </source>
</evidence>
<dbReference type="GO" id="GO:0006508">
    <property type="term" value="P:proteolysis"/>
    <property type="evidence" value="ECO:0007669"/>
    <property type="project" value="InterPro"/>
</dbReference>
<dbReference type="CDD" id="cd02248">
    <property type="entry name" value="Peptidase_C1A"/>
    <property type="match status" value="1"/>
</dbReference>
<keyword evidence="8" id="KW-1185">Reference proteome</keyword>
<evidence type="ECO:0000313" key="7">
    <source>
        <dbReference type="EMBL" id="RQM21505.1"/>
    </source>
</evidence>
<dbReference type="PROSITE" id="PS50961">
    <property type="entry name" value="HTH_LA"/>
    <property type="match status" value="1"/>
</dbReference>
<dbReference type="InterPro" id="IPR038765">
    <property type="entry name" value="Papain-like_cys_pep_sf"/>
</dbReference>
<dbReference type="InterPro" id="IPR000668">
    <property type="entry name" value="Peptidase_C1A_C"/>
</dbReference>
<accession>A0A3R7WBI7</accession>
<comment type="similarity">
    <text evidence="1">Belongs to the peptidase C1 family.</text>
</comment>
<evidence type="ECO:0000256" key="2">
    <source>
        <dbReference type="ARBA" id="ARBA00022884"/>
    </source>
</evidence>